<evidence type="ECO:0000313" key="4">
    <source>
        <dbReference type="Proteomes" id="UP000474957"/>
    </source>
</evidence>
<keyword evidence="4" id="KW-1185">Reference proteome</keyword>
<keyword evidence="2" id="KW-0812">Transmembrane</keyword>
<sequence length="84" mass="8771">MSAPHDSPEKQARRHKPALGGIALSLIVGGLFALLIAAWAILGGDDPDGAETRIEGLTGEEVEVEDDDPIETVPATETQIDPGQ</sequence>
<feature type="compositionally biased region" description="Polar residues" evidence="1">
    <location>
        <begin position="75"/>
        <end position="84"/>
    </location>
</feature>
<proteinExistence type="predicted"/>
<organism evidence="3 4">
    <name type="scientific">Halovulum marinum</name>
    <dbReference type="NCBI Taxonomy" id="2662447"/>
    <lineage>
        <taxon>Bacteria</taxon>
        <taxon>Pseudomonadati</taxon>
        <taxon>Pseudomonadota</taxon>
        <taxon>Alphaproteobacteria</taxon>
        <taxon>Rhodobacterales</taxon>
        <taxon>Paracoccaceae</taxon>
        <taxon>Halovulum</taxon>
    </lineage>
</organism>
<dbReference type="EMBL" id="WIND01000010">
    <property type="protein sequence ID" value="MSU90536.1"/>
    <property type="molecule type" value="Genomic_DNA"/>
</dbReference>
<keyword evidence="2" id="KW-0472">Membrane</keyword>
<name>A0A6L5Z1T7_9RHOB</name>
<accession>A0A6L5Z1T7</accession>
<feature type="transmembrane region" description="Helical" evidence="2">
    <location>
        <begin position="21"/>
        <end position="42"/>
    </location>
</feature>
<reference evidence="3 4" key="1">
    <citation type="submission" date="2019-10" db="EMBL/GenBank/DDBJ databases">
        <title>Cognatihalovulum marinum gen. nov. sp. nov., a new member of the family Rhodobacteraceae isolated from deep seawater of the Northwest Indian Ocean.</title>
        <authorList>
            <person name="Ruan C."/>
            <person name="Wang J."/>
            <person name="Zheng X."/>
            <person name="Song L."/>
            <person name="Zhu Y."/>
            <person name="Huang Y."/>
            <person name="Lu Z."/>
            <person name="Du W."/>
            <person name="Huang L."/>
            <person name="Dai X."/>
        </authorList>
    </citation>
    <scope>NUCLEOTIDE SEQUENCE [LARGE SCALE GENOMIC DNA]</scope>
    <source>
        <strain evidence="3 4">2CG4</strain>
    </source>
</reference>
<evidence type="ECO:0000313" key="3">
    <source>
        <dbReference type="EMBL" id="MSU90536.1"/>
    </source>
</evidence>
<dbReference type="Proteomes" id="UP000474957">
    <property type="component" value="Unassembled WGS sequence"/>
</dbReference>
<comment type="caution">
    <text evidence="3">The sequence shown here is derived from an EMBL/GenBank/DDBJ whole genome shotgun (WGS) entry which is preliminary data.</text>
</comment>
<dbReference type="AlphaFoldDB" id="A0A6L5Z1T7"/>
<evidence type="ECO:0000256" key="1">
    <source>
        <dbReference type="SAM" id="MobiDB-lite"/>
    </source>
</evidence>
<gene>
    <name evidence="3" type="ORF">GE300_13070</name>
</gene>
<feature type="compositionally biased region" description="Acidic residues" evidence="1">
    <location>
        <begin position="58"/>
        <end position="70"/>
    </location>
</feature>
<evidence type="ECO:0000256" key="2">
    <source>
        <dbReference type="SAM" id="Phobius"/>
    </source>
</evidence>
<dbReference type="RefSeq" id="WP_154447030.1">
    <property type="nucleotide sequence ID" value="NZ_WIND01000010.1"/>
</dbReference>
<keyword evidence="2" id="KW-1133">Transmembrane helix</keyword>
<feature type="region of interest" description="Disordered" evidence="1">
    <location>
        <begin position="57"/>
        <end position="84"/>
    </location>
</feature>
<protein>
    <submittedName>
        <fullName evidence="3">Uncharacterized protein</fullName>
    </submittedName>
</protein>